<dbReference type="GO" id="GO:0015483">
    <property type="term" value="F:long-chain fatty acid transporting porin activity"/>
    <property type="evidence" value="ECO:0007669"/>
    <property type="project" value="TreeGrafter"/>
</dbReference>
<evidence type="ECO:0000256" key="2">
    <source>
        <dbReference type="ARBA" id="ARBA00008163"/>
    </source>
</evidence>
<keyword evidence="7" id="KW-0998">Cell outer membrane</keyword>
<evidence type="ECO:0000256" key="5">
    <source>
        <dbReference type="ARBA" id="ARBA00022729"/>
    </source>
</evidence>
<dbReference type="InterPro" id="IPR005017">
    <property type="entry name" value="OMPP1/FadL/TodX"/>
</dbReference>
<evidence type="ECO:0000256" key="3">
    <source>
        <dbReference type="ARBA" id="ARBA00022452"/>
    </source>
</evidence>
<evidence type="ECO:0008006" key="10">
    <source>
        <dbReference type="Google" id="ProtNLM"/>
    </source>
</evidence>
<gene>
    <name evidence="8" type="ORF">EI545_15085</name>
</gene>
<dbReference type="PANTHER" id="PTHR35093:SF8">
    <property type="entry name" value="OUTER MEMBRANE PROTEIN NMB0088-RELATED"/>
    <property type="match status" value="1"/>
</dbReference>
<dbReference type="PANTHER" id="PTHR35093">
    <property type="entry name" value="OUTER MEMBRANE PROTEIN NMB0088-RELATED"/>
    <property type="match status" value="1"/>
</dbReference>
<evidence type="ECO:0000256" key="6">
    <source>
        <dbReference type="ARBA" id="ARBA00023136"/>
    </source>
</evidence>
<evidence type="ECO:0000256" key="1">
    <source>
        <dbReference type="ARBA" id="ARBA00004571"/>
    </source>
</evidence>
<dbReference type="Gene3D" id="2.40.160.60">
    <property type="entry name" value="Outer membrane protein transport protein (OMPP1/FadL/TodX)"/>
    <property type="match status" value="1"/>
</dbReference>
<protein>
    <recommendedName>
        <fullName evidence="10">Aromatic hydrocarbon degradation protein</fullName>
    </recommendedName>
</protein>
<dbReference type="GO" id="GO:0009279">
    <property type="term" value="C:cell outer membrane"/>
    <property type="evidence" value="ECO:0007669"/>
    <property type="project" value="UniProtKB-SubCell"/>
</dbReference>
<dbReference type="RefSeq" id="WP_125326233.1">
    <property type="nucleotide sequence ID" value="NZ_CP034328.1"/>
</dbReference>
<evidence type="ECO:0000256" key="4">
    <source>
        <dbReference type="ARBA" id="ARBA00022692"/>
    </source>
</evidence>
<dbReference type="SUPFAM" id="SSF56935">
    <property type="entry name" value="Porins"/>
    <property type="match status" value="1"/>
</dbReference>
<dbReference type="KEGG" id="taw:EI545_15085"/>
<organism evidence="8 9">
    <name type="scientific">Tabrizicola piscis</name>
    <dbReference type="NCBI Taxonomy" id="2494374"/>
    <lineage>
        <taxon>Bacteria</taxon>
        <taxon>Pseudomonadati</taxon>
        <taxon>Pseudomonadota</taxon>
        <taxon>Alphaproteobacteria</taxon>
        <taxon>Rhodobacterales</taxon>
        <taxon>Paracoccaceae</taxon>
        <taxon>Tabrizicola</taxon>
    </lineage>
</organism>
<evidence type="ECO:0000313" key="8">
    <source>
        <dbReference type="EMBL" id="AZL60038.1"/>
    </source>
</evidence>
<comment type="similarity">
    <text evidence="2">Belongs to the OmpP1/FadL family.</text>
</comment>
<keyword evidence="5" id="KW-0732">Signal</keyword>
<dbReference type="Proteomes" id="UP000282002">
    <property type="component" value="Chromosome"/>
</dbReference>
<accession>A0A3S8U901</accession>
<reference evidence="8 9" key="1">
    <citation type="submission" date="2018-12" db="EMBL/GenBank/DDBJ databases">
        <title>Complete genome sequencing of Tabrizicola sp. K13M18.</title>
        <authorList>
            <person name="Bae J.-W."/>
        </authorList>
    </citation>
    <scope>NUCLEOTIDE SEQUENCE [LARGE SCALE GENOMIC DNA]</scope>
    <source>
        <strain evidence="8 9">K13M18</strain>
    </source>
</reference>
<name>A0A3S8U901_9RHOB</name>
<dbReference type="OrthoDB" id="6679728at2"/>
<keyword evidence="6" id="KW-0472">Membrane</keyword>
<dbReference type="EMBL" id="CP034328">
    <property type="protein sequence ID" value="AZL60038.1"/>
    <property type="molecule type" value="Genomic_DNA"/>
</dbReference>
<proteinExistence type="inferred from homology"/>
<keyword evidence="9" id="KW-1185">Reference proteome</keyword>
<keyword evidence="3" id="KW-1134">Transmembrane beta strand</keyword>
<comment type="subcellular location">
    <subcellularLocation>
        <location evidence="1">Cell outer membrane</location>
        <topology evidence="1">Multi-pass membrane protein</topology>
    </subcellularLocation>
</comment>
<evidence type="ECO:0000313" key="9">
    <source>
        <dbReference type="Proteomes" id="UP000282002"/>
    </source>
</evidence>
<dbReference type="AlphaFoldDB" id="A0A3S8U901"/>
<sequence>MAYALTTAVLATGAHAEGFDRNVPDNLFMFEPGGYVELGSAFLRPDITGSFATPGESIPTGNISDNFAIPQFAIKTDINDRFSLGLRYSQPYGLTAQYPDNTPPLSPPFARGTGGEFGANELALFGRYKLNDRHSVFGSLRLQEYSGYLRRGGVQFDFESSYELGYSLGYAFEIPEQRLLFSAEYRSAVEHSNTTVPRNSGIAAIADPTSPLGITLIPVTAGEAMAQDTIHRTPQSLTLTFLTKLPIGDGRNQMFARYRWAEWSEADITFNGLNPTQFVNSQIFGLGFGRLVTDNLAVTVVAEYRTGGESPKPGLTPFEDSYGLLFGMRYALNDDTVLQAGYSKIWFEDATTANGGTFENNSADGVFLKIGYYF</sequence>
<keyword evidence="4" id="KW-0812">Transmembrane</keyword>
<dbReference type="Pfam" id="PF03349">
    <property type="entry name" value="Toluene_X"/>
    <property type="match status" value="1"/>
</dbReference>
<evidence type="ECO:0000256" key="7">
    <source>
        <dbReference type="ARBA" id="ARBA00023237"/>
    </source>
</evidence>